<accession>A0A7C0WVL4</accession>
<evidence type="ECO:0008006" key="2">
    <source>
        <dbReference type="Google" id="ProtNLM"/>
    </source>
</evidence>
<dbReference type="Proteomes" id="UP000886355">
    <property type="component" value="Unassembled WGS sequence"/>
</dbReference>
<evidence type="ECO:0000313" key="1">
    <source>
        <dbReference type="EMBL" id="HDL90635.1"/>
    </source>
</evidence>
<protein>
    <recommendedName>
        <fullName evidence="2">Phage tail tube protein</fullName>
    </recommendedName>
</protein>
<dbReference type="Gene3D" id="4.10.410.40">
    <property type="match status" value="1"/>
</dbReference>
<gene>
    <name evidence="1" type="ORF">ENG14_07005</name>
</gene>
<proteinExistence type="predicted"/>
<name>A0A7C0WVL4_9BACT</name>
<comment type="caution">
    <text evidence="1">The sequence shown here is derived from an EMBL/GenBank/DDBJ whole genome shotgun (WGS) entry which is preliminary data.</text>
</comment>
<sequence length="130" mass="13888">MAATSTTGNGTTLTITGFTMSLHSINAPEFARDSIDVSLLSHTNFKRFIAEALVDLGEMTMEVEHDGDFDVTSLITGAETSVVITWPDLTTWTLLGFMTSYGGETVTNTDSLRANVGFKFTESLAIAAAP</sequence>
<dbReference type="EMBL" id="DQZW01000332">
    <property type="protein sequence ID" value="HDL90635.1"/>
    <property type="molecule type" value="Genomic_DNA"/>
</dbReference>
<reference evidence="1" key="1">
    <citation type="journal article" date="2020" name="mSystems">
        <title>Genome- and Community-Level Interaction Insights into Carbon Utilization and Element Cycling Functions of Hydrothermarchaeota in Hydrothermal Sediment.</title>
        <authorList>
            <person name="Zhou Z."/>
            <person name="Liu Y."/>
            <person name="Xu W."/>
            <person name="Pan J."/>
            <person name="Luo Z.H."/>
            <person name="Li M."/>
        </authorList>
    </citation>
    <scope>NUCLEOTIDE SEQUENCE [LARGE SCALE GENOMIC DNA]</scope>
    <source>
        <strain evidence="1">HyVt-19</strain>
    </source>
</reference>
<organism evidence="1">
    <name type="scientific">Thermodesulforhabdus norvegica</name>
    <dbReference type="NCBI Taxonomy" id="39841"/>
    <lineage>
        <taxon>Bacteria</taxon>
        <taxon>Pseudomonadati</taxon>
        <taxon>Thermodesulfobacteriota</taxon>
        <taxon>Syntrophobacteria</taxon>
        <taxon>Syntrophobacterales</taxon>
        <taxon>Thermodesulforhabdaceae</taxon>
        <taxon>Thermodesulforhabdus</taxon>
    </lineage>
</organism>
<dbReference type="AlphaFoldDB" id="A0A7C0WVL4"/>